<dbReference type="GO" id="GO:0003677">
    <property type="term" value="F:DNA binding"/>
    <property type="evidence" value="ECO:0007669"/>
    <property type="project" value="UniProtKB-KW"/>
</dbReference>
<dbReference type="GO" id="GO:0004386">
    <property type="term" value="F:helicase activity"/>
    <property type="evidence" value="ECO:0007669"/>
    <property type="project" value="UniProtKB-KW"/>
</dbReference>
<sequence length="368" mass="42960">MRAGGVGITITAATRVILFDFSFNPSDEKQSISRAYRYGQVHQVYVYRFISYCTLEYFVFQTKLAKEWLQKLIVEEQLNMKREGLSGLRLTTILRRMISSLKYVRSFSHSVFEKDESPILEELPQQSHNHNHKITSQRRQTQNIIEQDVFLQHMLSAAPHLLLFAQEYNTFFEEEDNNEDEKEEEKAYEDYLKQKQSMWGAADHDKMLSSSHEDDAILKLRRLEEEENIKTKSKTLSEMILNILRERNDAESGFDGILAAMRGNQNNNNKNNVNADDDLLKRLTENAARQQQENNNNNENMNNNDNLPFSLSDSEEECEIEIPSEQPPQKKNNNNKFSFSINPEMYKPYEPGKKKENAIVIQESPEEL</sequence>
<keyword evidence="7" id="KW-0238">DNA-binding</keyword>
<evidence type="ECO:0000256" key="7">
    <source>
        <dbReference type="ARBA" id="ARBA00023125"/>
    </source>
</evidence>
<protein>
    <submittedName>
        <fullName evidence="11">Helicase conserved C-terminal domain containing protein, putative</fullName>
    </submittedName>
</protein>
<dbReference type="GO" id="GO:0005634">
    <property type="term" value="C:nucleus"/>
    <property type="evidence" value="ECO:0007669"/>
    <property type="project" value="UniProtKB-SubCell"/>
</dbReference>
<keyword evidence="12" id="KW-1185">Reference proteome</keyword>
<evidence type="ECO:0000256" key="4">
    <source>
        <dbReference type="ARBA" id="ARBA00022801"/>
    </source>
</evidence>
<evidence type="ECO:0000256" key="1">
    <source>
        <dbReference type="ARBA" id="ARBA00004123"/>
    </source>
</evidence>
<evidence type="ECO:0000256" key="3">
    <source>
        <dbReference type="ARBA" id="ARBA00022741"/>
    </source>
</evidence>
<organism evidence="11 12">
    <name type="scientific">Angomonas deanei</name>
    <dbReference type="NCBI Taxonomy" id="59799"/>
    <lineage>
        <taxon>Eukaryota</taxon>
        <taxon>Discoba</taxon>
        <taxon>Euglenozoa</taxon>
        <taxon>Kinetoplastea</taxon>
        <taxon>Metakinetoplastina</taxon>
        <taxon>Trypanosomatida</taxon>
        <taxon>Trypanosomatidae</taxon>
        <taxon>Strigomonadinae</taxon>
        <taxon>Angomonas</taxon>
    </lineage>
</organism>
<name>A0A7G2CKG3_9TRYP</name>
<feature type="compositionally biased region" description="Low complexity" evidence="9">
    <location>
        <begin position="323"/>
        <end position="336"/>
    </location>
</feature>
<keyword evidence="4" id="KW-0378">Hydrolase</keyword>
<gene>
    <name evidence="11" type="ORF">ADEAN_000739800</name>
</gene>
<feature type="compositionally biased region" description="Low complexity" evidence="9">
    <location>
        <begin position="292"/>
        <end position="306"/>
    </location>
</feature>
<evidence type="ECO:0000256" key="5">
    <source>
        <dbReference type="ARBA" id="ARBA00022806"/>
    </source>
</evidence>
<evidence type="ECO:0000256" key="8">
    <source>
        <dbReference type="ARBA" id="ARBA00023242"/>
    </source>
</evidence>
<keyword evidence="8" id="KW-0539">Nucleus</keyword>
<proteinExistence type="inferred from homology"/>
<dbReference type="InterPro" id="IPR001650">
    <property type="entry name" value="Helicase_C-like"/>
</dbReference>
<dbReference type="InterPro" id="IPR027417">
    <property type="entry name" value="P-loop_NTPase"/>
</dbReference>
<accession>A0A7G2CKG3</accession>
<reference evidence="11 12" key="1">
    <citation type="submission" date="2020-08" db="EMBL/GenBank/DDBJ databases">
        <authorList>
            <person name="Newling K."/>
            <person name="Davey J."/>
            <person name="Forrester S."/>
        </authorList>
    </citation>
    <scope>NUCLEOTIDE SEQUENCE [LARGE SCALE GENOMIC DNA]</scope>
    <source>
        <strain evidence="12">Crithidia deanei Carvalho (ATCC PRA-265)</strain>
    </source>
</reference>
<dbReference type="GO" id="GO:0005524">
    <property type="term" value="F:ATP binding"/>
    <property type="evidence" value="ECO:0007669"/>
    <property type="project" value="UniProtKB-KW"/>
</dbReference>
<comment type="similarity">
    <text evidence="2">Belongs to the SNF2/RAD54 helicase family.</text>
</comment>
<dbReference type="Proteomes" id="UP000515908">
    <property type="component" value="Chromosome 15"/>
</dbReference>
<dbReference type="EMBL" id="LR877159">
    <property type="protein sequence ID" value="CAD2219885.1"/>
    <property type="molecule type" value="Genomic_DNA"/>
</dbReference>
<evidence type="ECO:0000313" key="12">
    <source>
        <dbReference type="Proteomes" id="UP000515908"/>
    </source>
</evidence>
<feature type="domain" description="Helicase C-terminal" evidence="10">
    <location>
        <begin position="1"/>
        <end position="86"/>
    </location>
</feature>
<keyword evidence="5 11" id="KW-0347">Helicase</keyword>
<dbReference type="PANTHER" id="PTHR45797">
    <property type="entry name" value="RAD54-LIKE"/>
    <property type="match status" value="1"/>
</dbReference>
<dbReference type="InterPro" id="IPR044574">
    <property type="entry name" value="ARIP4-like"/>
</dbReference>
<feature type="compositionally biased region" description="Acidic residues" evidence="9">
    <location>
        <begin position="313"/>
        <end position="322"/>
    </location>
</feature>
<dbReference type="Gene3D" id="3.40.50.300">
    <property type="entry name" value="P-loop containing nucleotide triphosphate hydrolases"/>
    <property type="match status" value="1"/>
</dbReference>
<dbReference type="CDD" id="cd18793">
    <property type="entry name" value="SF2_C_SNF"/>
    <property type="match status" value="1"/>
</dbReference>
<dbReference type="GO" id="GO:0016887">
    <property type="term" value="F:ATP hydrolysis activity"/>
    <property type="evidence" value="ECO:0007669"/>
    <property type="project" value="InterPro"/>
</dbReference>
<feature type="region of interest" description="Disordered" evidence="9">
    <location>
        <begin position="292"/>
        <end position="368"/>
    </location>
</feature>
<keyword evidence="3" id="KW-0547">Nucleotide-binding</keyword>
<evidence type="ECO:0000259" key="10">
    <source>
        <dbReference type="PROSITE" id="PS51194"/>
    </source>
</evidence>
<dbReference type="SUPFAM" id="SSF52540">
    <property type="entry name" value="P-loop containing nucleoside triphosphate hydrolases"/>
    <property type="match status" value="1"/>
</dbReference>
<keyword evidence="6" id="KW-0067">ATP-binding</keyword>
<dbReference type="PROSITE" id="PS51194">
    <property type="entry name" value="HELICASE_CTER"/>
    <property type="match status" value="1"/>
</dbReference>
<evidence type="ECO:0000256" key="9">
    <source>
        <dbReference type="SAM" id="MobiDB-lite"/>
    </source>
</evidence>
<dbReference type="PANTHER" id="PTHR45797:SF1">
    <property type="entry name" value="HELICASE ARIP4"/>
    <property type="match status" value="1"/>
</dbReference>
<dbReference type="Pfam" id="PF00271">
    <property type="entry name" value="Helicase_C"/>
    <property type="match status" value="1"/>
</dbReference>
<dbReference type="AlphaFoldDB" id="A0A7G2CKG3"/>
<evidence type="ECO:0000313" key="11">
    <source>
        <dbReference type="EMBL" id="CAD2219885.1"/>
    </source>
</evidence>
<evidence type="ECO:0000256" key="2">
    <source>
        <dbReference type="ARBA" id="ARBA00007025"/>
    </source>
</evidence>
<dbReference type="InterPro" id="IPR049730">
    <property type="entry name" value="SNF2/RAD54-like_C"/>
</dbReference>
<comment type="subcellular location">
    <subcellularLocation>
        <location evidence="1">Nucleus</location>
    </subcellularLocation>
</comment>
<evidence type="ECO:0000256" key="6">
    <source>
        <dbReference type="ARBA" id="ARBA00022840"/>
    </source>
</evidence>
<dbReference type="VEuPathDB" id="TriTrypDB:ADEAN_000739800"/>